<keyword evidence="6" id="KW-1185">Reference proteome</keyword>
<feature type="coiled-coil region" evidence="2">
    <location>
        <begin position="445"/>
        <end position="522"/>
    </location>
</feature>
<dbReference type="PANTHER" id="PTHR18870">
    <property type="entry name" value="PROTEIN TAG-278-RELATED"/>
    <property type="match status" value="1"/>
</dbReference>
<proteinExistence type="predicted"/>
<feature type="coiled-coil region" evidence="2">
    <location>
        <begin position="568"/>
        <end position="684"/>
    </location>
</feature>
<evidence type="ECO:0000256" key="3">
    <source>
        <dbReference type="SAM" id="MobiDB-lite"/>
    </source>
</evidence>
<dbReference type="EMBL" id="RCHS01002149">
    <property type="protein sequence ID" value="RMX49323.1"/>
    <property type="molecule type" value="Genomic_DNA"/>
</dbReference>
<accession>A0A3M6U6L4</accession>
<evidence type="ECO:0000256" key="2">
    <source>
        <dbReference type="SAM" id="Coils"/>
    </source>
</evidence>
<name>A0A3M6U6L4_POCDA</name>
<gene>
    <name evidence="5" type="ORF">pdam_00014448</name>
</gene>
<feature type="coiled-coil region" evidence="2">
    <location>
        <begin position="342"/>
        <end position="411"/>
    </location>
</feature>
<evidence type="ECO:0000313" key="5">
    <source>
        <dbReference type="EMBL" id="RMX49323.1"/>
    </source>
</evidence>
<keyword evidence="1 2" id="KW-0175">Coiled coil</keyword>
<evidence type="ECO:0000313" key="6">
    <source>
        <dbReference type="Proteomes" id="UP000275408"/>
    </source>
</evidence>
<feature type="coiled-coil region" evidence="2">
    <location>
        <begin position="782"/>
        <end position="867"/>
    </location>
</feature>
<dbReference type="PANTHER" id="PTHR18870:SF9">
    <property type="entry name" value="PROTEIN TAG-278-RELATED"/>
    <property type="match status" value="1"/>
</dbReference>
<dbReference type="Proteomes" id="UP000275408">
    <property type="component" value="Unassembled WGS sequence"/>
</dbReference>
<evidence type="ECO:0000256" key="1">
    <source>
        <dbReference type="ARBA" id="ARBA00023054"/>
    </source>
</evidence>
<dbReference type="AlphaFoldDB" id="A0A3M6U6L4"/>
<feature type="coiled-coil region" evidence="2">
    <location>
        <begin position="896"/>
        <end position="923"/>
    </location>
</feature>
<feature type="coiled-coil region" evidence="2">
    <location>
        <begin position="90"/>
        <end position="160"/>
    </location>
</feature>
<protein>
    <recommendedName>
        <fullName evidence="4">Protein FAM184A/B N-terminal domain-containing protein</fullName>
    </recommendedName>
</protein>
<dbReference type="InterPro" id="IPR039478">
    <property type="entry name" value="FAM184A/B_N"/>
</dbReference>
<feature type="coiled-coil region" evidence="2">
    <location>
        <begin position="187"/>
        <end position="265"/>
    </location>
</feature>
<dbReference type="Pfam" id="PF15665">
    <property type="entry name" value="FAM184"/>
    <property type="match status" value="1"/>
</dbReference>
<dbReference type="STRING" id="46731.A0A3M6U6L4"/>
<dbReference type="OrthoDB" id="75801at2759"/>
<feature type="region of interest" description="Disordered" evidence="3">
    <location>
        <begin position="1136"/>
        <end position="1196"/>
    </location>
</feature>
<organism evidence="5 6">
    <name type="scientific">Pocillopora damicornis</name>
    <name type="common">Cauliflower coral</name>
    <name type="synonym">Millepora damicornis</name>
    <dbReference type="NCBI Taxonomy" id="46731"/>
    <lineage>
        <taxon>Eukaryota</taxon>
        <taxon>Metazoa</taxon>
        <taxon>Cnidaria</taxon>
        <taxon>Anthozoa</taxon>
        <taxon>Hexacorallia</taxon>
        <taxon>Scleractinia</taxon>
        <taxon>Astrocoeniina</taxon>
        <taxon>Pocilloporidae</taxon>
        <taxon>Pocillopora</taxon>
    </lineage>
</organism>
<comment type="caution">
    <text evidence="5">The sequence shown here is derived from an EMBL/GenBank/DDBJ whole genome shotgun (WGS) entry which is preliminary data.</text>
</comment>
<feature type="domain" description="Protein FAM184A/B N-terminal" evidence="4">
    <location>
        <begin position="86"/>
        <end position="295"/>
    </location>
</feature>
<evidence type="ECO:0000259" key="4">
    <source>
        <dbReference type="Pfam" id="PF15665"/>
    </source>
</evidence>
<reference evidence="5 6" key="1">
    <citation type="journal article" date="2018" name="Sci. Rep.">
        <title>Comparative analysis of the Pocillopora damicornis genome highlights role of immune system in coral evolution.</title>
        <authorList>
            <person name="Cunning R."/>
            <person name="Bay R.A."/>
            <person name="Gillette P."/>
            <person name="Baker A.C."/>
            <person name="Traylor-Knowles N."/>
        </authorList>
    </citation>
    <scope>NUCLEOTIDE SEQUENCE [LARGE SCALE GENOMIC DNA]</scope>
    <source>
        <strain evidence="5">RSMAS</strain>
        <tissue evidence="5">Whole animal</tissue>
    </source>
</reference>
<sequence length="1196" mass="139561">MASDLFTKFGSGNRALFITGSYSNRFRNSPQREEVKMAASKTASSFHSMPHRNGTYVASHGGNSPADVTPDLHLKMSKKIAQLTKVIYALNTKNDEHENVLENMKTAHEEEMQKLMAETKERVNYFKTRLNAVSEQRQKIDMLESHLSKERLQREEAMSEFESFKRRTNDEEARLKSEFSDRILTMSKELLTSKKEFEERLKDFQATRKLLEENRDKAVEELTSKHHDEIDQLMKAHRVRYDEVVKEKQKLEKEFQEKLSRAETSSDAVAEERHRIESEYQEKLDKLKAFYEKELAASRTLQENSKEFQLKEWEKREKALKTEWNRQERIFKDRISELLNQLSDGEQHMSILKTQLNELESKLEGKEGDSTNLAKQLEEARQEGSKALKSLRETESNLTVSKKRCEEQEAEIARQSNGYKSASIDIAIAGLKVANLQISKLDATKLSQETTIKELKANITSLQSKLNKMESEHDDLGKKFSSHTVQTDSKIMHLQQEIEKLLREKEDLESKYNAELKRAGEQSTSKEFSLRKELEDVTAKLKRDHSKELEDMKTKLGINHNNHVMNLQQEFQDNLSQKERELLENSEQELERLRIEKNEVIAEFENHCSDLKNKLRSSEDEVERLEKLVHDSEKGLGSASSHIDSLKTALSQTKEELQKTKTDLQEAENKYAKSMDEMYKLEMLHDKALKDAKLDSDAQLASLTNELDTKWSEKLRDECSKLRSQLNEQHREENRVSLEQLTKIKDLQREELRGELQSKIDALKKTVAHLAIAKKCILEHSKKIVSNNIAETRGDLEKANRNATTAELDLRKELDLQRKRMEEEISALSLQHNKRLEELIEKHKEELKKLEGLKDEEMKERESALQKSHRDEITSQLQANKLMIDAVKSQAEQTRMKDIEEIKIKHENDQENMRSELLRVQQEEMQRLHREFEVQLAAVKLQLQRTNEMHSQDETEHQNQIEELRREIEERECHLKELDEEIGEMKSNVEQLQRELQAKGQEILSVRREANSQMRKREEDLARSHQKEVDSIAADHLRETQSLLAEFNRSKELLCDKISALQLMLEEAEEKFRSRQSRPEDLEVIEQLKRALAERELDMKRLVDEKRYFQLELLNRETNFNKVFKAAPNIGVINPLQAKTKPGKEGARQSSSLVMSSSRLDPIPNMPVHEKRINNSRPLPPTPPKEPPPHRKTTVY</sequence>
<feature type="coiled-coil region" evidence="2">
    <location>
        <begin position="1051"/>
        <end position="1105"/>
    </location>
</feature>
<feature type="coiled-coil region" evidence="2">
    <location>
        <begin position="947"/>
        <end position="1009"/>
    </location>
</feature>